<dbReference type="Proteomes" id="UP000827092">
    <property type="component" value="Unassembled WGS sequence"/>
</dbReference>
<evidence type="ECO:0000256" key="1">
    <source>
        <dbReference type="SAM" id="MobiDB-lite"/>
    </source>
</evidence>
<keyword evidence="3" id="KW-1185">Reference proteome</keyword>
<comment type="caution">
    <text evidence="2">The sequence shown here is derived from an EMBL/GenBank/DDBJ whole genome shotgun (WGS) entry which is preliminary data.</text>
</comment>
<accession>A0AAV6U4X3</accession>
<sequence length="98" mass="11220">MVRIRARKLVPSSIIQNLAEQIQTCYMEPEPPKDISPLPETSFSGECSSAIISSKAKKKRKWKNPQKLRNHQVHKKHLPFLKNKNAPKKSSQAEESSR</sequence>
<dbReference type="EMBL" id="JAFNEN010000675">
    <property type="protein sequence ID" value="KAG8178689.1"/>
    <property type="molecule type" value="Genomic_DNA"/>
</dbReference>
<dbReference type="AlphaFoldDB" id="A0AAV6U4X3"/>
<protein>
    <submittedName>
        <fullName evidence="2">Uncharacterized protein</fullName>
    </submittedName>
</protein>
<organism evidence="2 3">
    <name type="scientific">Oedothorax gibbosus</name>
    <dbReference type="NCBI Taxonomy" id="931172"/>
    <lineage>
        <taxon>Eukaryota</taxon>
        <taxon>Metazoa</taxon>
        <taxon>Ecdysozoa</taxon>
        <taxon>Arthropoda</taxon>
        <taxon>Chelicerata</taxon>
        <taxon>Arachnida</taxon>
        <taxon>Araneae</taxon>
        <taxon>Araneomorphae</taxon>
        <taxon>Entelegynae</taxon>
        <taxon>Araneoidea</taxon>
        <taxon>Linyphiidae</taxon>
        <taxon>Erigoninae</taxon>
        <taxon>Oedothorax</taxon>
    </lineage>
</organism>
<evidence type="ECO:0000313" key="2">
    <source>
        <dbReference type="EMBL" id="KAG8178689.1"/>
    </source>
</evidence>
<feature type="region of interest" description="Disordered" evidence="1">
    <location>
        <begin position="54"/>
        <end position="98"/>
    </location>
</feature>
<name>A0AAV6U4X3_9ARAC</name>
<evidence type="ECO:0000313" key="3">
    <source>
        <dbReference type="Proteomes" id="UP000827092"/>
    </source>
</evidence>
<gene>
    <name evidence="2" type="ORF">JTE90_011616</name>
</gene>
<reference evidence="2 3" key="1">
    <citation type="journal article" date="2022" name="Nat. Ecol. Evol.">
        <title>A masculinizing supergene underlies an exaggerated male reproductive morph in a spider.</title>
        <authorList>
            <person name="Hendrickx F."/>
            <person name="De Corte Z."/>
            <person name="Sonet G."/>
            <person name="Van Belleghem S.M."/>
            <person name="Kostlbacher S."/>
            <person name="Vangestel C."/>
        </authorList>
    </citation>
    <scope>NUCLEOTIDE SEQUENCE [LARGE SCALE GENOMIC DNA]</scope>
    <source>
        <strain evidence="2">W744_W776</strain>
    </source>
</reference>
<proteinExistence type="predicted"/>
<feature type="compositionally biased region" description="Basic residues" evidence="1">
    <location>
        <begin position="55"/>
        <end position="79"/>
    </location>
</feature>